<keyword evidence="1" id="KW-0249">Electron transport</keyword>
<organism evidence="4">
    <name type="scientific">Usnea pennsylvanica</name>
    <dbReference type="NCBI Taxonomy" id="2033593"/>
    <lineage>
        <taxon>Eukaryota</taxon>
        <taxon>Fungi</taxon>
        <taxon>Dikarya</taxon>
        <taxon>Ascomycota</taxon>
        <taxon>Pezizomycotina</taxon>
        <taxon>Lecanoromycetes</taxon>
        <taxon>OSLEUM clade</taxon>
        <taxon>Lecanoromycetidae</taxon>
        <taxon>Lecanorales</taxon>
        <taxon>Lecanorineae</taxon>
        <taxon>Parmeliaceae</taxon>
        <taxon>Usnea</taxon>
    </lineage>
</organism>
<accession>A0A290YM86</accession>
<geneLocation type="mitochondrion" evidence="4"/>
<proteinExistence type="inferred from homology"/>
<feature type="transmembrane region" description="Helical" evidence="1">
    <location>
        <begin position="44"/>
        <end position="63"/>
    </location>
</feature>
<feature type="transmembrane region" description="Helical" evidence="1">
    <location>
        <begin position="84"/>
        <end position="108"/>
    </location>
</feature>
<dbReference type="GO" id="GO:0003954">
    <property type="term" value="F:NADH dehydrogenase activity"/>
    <property type="evidence" value="ECO:0007669"/>
    <property type="project" value="TreeGrafter"/>
</dbReference>
<keyword evidence="2" id="KW-0732">Signal</keyword>
<feature type="transmembrane region" description="Helical" evidence="1">
    <location>
        <begin position="170"/>
        <end position="195"/>
    </location>
</feature>
<dbReference type="PANTHER" id="PTHR43507">
    <property type="entry name" value="NADH-UBIQUINONE OXIDOREDUCTASE CHAIN 4"/>
    <property type="match status" value="1"/>
</dbReference>
<dbReference type="GO" id="GO:0031966">
    <property type="term" value="C:mitochondrial membrane"/>
    <property type="evidence" value="ECO:0007669"/>
    <property type="project" value="UniProtKB-SubCell"/>
</dbReference>
<feature type="transmembrane region" description="Helical" evidence="1">
    <location>
        <begin position="215"/>
        <end position="233"/>
    </location>
</feature>
<feature type="domain" description="NADH:quinone oxidoreductase/Mrp antiporter transmembrane" evidence="3">
    <location>
        <begin position="238"/>
        <end position="343"/>
    </location>
</feature>
<feature type="transmembrane region" description="Helical" evidence="1">
    <location>
        <begin position="295"/>
        <end position="318"/>
    </location>
</feature>
<dbReference type="PANTHER" id="PTHR43507:SF1">
    <property type="entry name" value="NADH-UBIQUINONE OXIDOREDUCTASE CHAIN 4"/>
    <property type="match status" value="1"/>
</dbReference>
<feature type="transmembrane region" description="Helical" evidence="1">
    <location>
        <begin position="377"/>
        <end position="396"/>
    </location>
</feature>
<dbReference type="EC" id="7.1.1.2" evidence="1"/>
<keyword evidence="1" id="KW-0520">NAD</keyword>
<feature type="transmembrane region" description="Helical" evidence="1">
    <location>
        <begin position="146"/>
        <end position="164"/>
    </location>
</feature>
<feature type="signal peptide" evidence="2">
    <location>
        <begin position="1"/>
        <end position="16"/>
    </location>
</feature>
<dbReference type="GO" id="GO:0042773">
    <property type="term" value="P:ATP synthesis coupled electron transport"/>
    <property type="evidence" value="ECO:0007669"/>
    <property type="project" value="InterPro"/>
</dbReference>
<feature type="chain" id="PRO_5013104015" description="NADH-ubiquinone oxidoreductase chain 4" evidence="2">
    <location>
        <begin position="17"/>
        <end position="413"/>
    </location>
</feature>
<dbReference type="GO" id="GO:0008137">
    <property type="term" value="F:NADH dehydrogenase (ubiquinone) activity"/>
    <property type="evidence" value="ECO:0007669"/>
    <property type="project" value="UniProtKB-UniRule"/>
</dbReference>
<comment type="catalytic activity">
    <reaction evidence="1">
        <text>a ubiquinone + NADH + 5 H(+)(in) = a ubiquinol + NAD(+) + 4 H(+)(out)</text>
        <dbReference type="Rhea" id="RHEA:29091"/>
        <dbReference type="Rhea" id="RHEA-COMP:9565"/>
        <dbReference type="Rhea" id="RHEA-COMP:9566"/>
        <dbReference type="ChEBI" id="CHEBI:15378"/>
        <dbReference type="ChEBI" id="CHEBI:16389"/>
        <dbReference type="ChEBI" id="CHEBI:17976"/>
        <dbReference type="ChEBI" id="CHEBI:57540"/>
        <dbReference type="ChEBI" id="CHEBI:57945"/>
        <dbReference type="EC" id="7.1.1.2"/>
    </reaction>
</comment>
<dbReference type="PRINTS" id="PR01437">
    <property type="entry name" value="NUOXDRDTASE4"/>
</dbReference>
<evidence type="ECO:0000259" key="3">
    <source>
        <dbReference type="Pfam" id="PF00361"/>
    </source>
</evidence>
<evidence type="ECO:0000256" key="2">
    <source>
        <dbReference type="SAM" id="SignalP"/>
    </source>
</evidence>
<keyword evidence="1" id="KW-0812">Transmembrane</keyword>
<dbReference type="GO" id="GO:0015990">
    <property type="term" value="P:electron transport coupled proton transport"/>
    <property type="evidence" value="ECO:0007669"/>
    <property type="project" value="TreeGrafter"/>
</dbReference>
<dbReference type="InterPro" id="IPR001750">
    <property type="entry name" value="ND/Mrp_TM"/>
</dbReference>
<comment type="subcellular location">
    <subcellularLocation>
        <location evidence="1">Mitochondrion membrane</location>
        <topology evidence="1">Multi-pass membrane protein</topology>
    </subcellularLocation>
</comment>
<evidence type="ECO:0000256" key="1">
    <source>
        <dbReference type="RuleBase" id="RU003297"/>
    </source>
</evidence>
<protein>
    <recommendedName>
        <fullName evidence="1">NADH-ubiquinone oxidoreductase chain 4</fullName>
        <ecNumber evidence="1">7.1.1.2</ecNumber>
    </recommendedName>
</protein>
<dbReference type="AlphaFoldDB" id="A0A290YM86"/>
<reference evidence="4" key="1">
    <citation type="submission" date="2016-12" db="EMBL/GenBank/DDBJ databases">
        <title>The complete mitochondrial genome of the lichenized fungus Usnea pensylvanica.</title>
        <authorList>
            <person name="Caven Z.R."/>
            <person name="Keepers K.G."/>
            <person name="Pogoda C.S."/>
            <person name="Tripp E.A."/>
            <person name="Lendemer J.C."/>
            <person name="Kane N.C."/>
        </authorList>
    </citation>
    <scope>NUCLEOTIDE SEQUENCE</scope>
</reference>
<dbReference type="InterPro" id="IPR003918">
    <property type="entry name" value="NADH_UbQ_OxRdtase"/>
</dbReference>
<keyword evidence="1" id="KW-0472">Membrane</keyword>
<keyword evidence="1" id="KW-0679">Respiratory chain</keyword>
<feature type="transmembrane region" description="Helical" evidence="1">
    <location>
        <begin position="120"/>
        <end position="139"/>
    </location>
</feature>
<comment type="function">
    <text evidence="1">Core subunit of the mitochondrial membrane respiratory chain NADH dehydrogenase (Complex I) which catalyzes electron transfer from NADH through the respiratory chain, using ubiquinone as an electron acceptor. Essential for the catalytic activity and assembly of complex I.</text>
</comment>
<comment type="similarity">
    <text evidence="1">Belongs to the complex I subunit 4 family.</text>
</comment>
<dbReference type="GO" id="GO:0048039">
    <property type="term" value="F:ubiquinone binding"/>
    <property type="evidence" value="ECO:0007669"/>
    <property type="project" value="TreeGrafter"/>
</dbReference>
<name>A0A290YM86_9LECA</name>
<feature type="transmembrane region" description="Helical" evidence="1">
    <location>
        <begin position="330"/>
        <end position="356"/>
    </location>
</feature>
<feature type="transmembrane region" description="Helical" evidence="1">
    <location>
        <begin position="253"/>
        <end position="275"/>
    </location>
</feature>
<gene>
    <name evidence="4" type="primary">nad4</name>
</gene>
<keyword evidence="1 4" id="KW-0496">Mitochondrion</keyword>
<evidence type="ECO:0000313" key="4">
    <source>
        <dbReference type="EMBL" id="ATE47043.1"/>
    </source>
</evidence>
<keyword evidence="1" id="KW-0830">Ubiquinone</keyword>
<keyword evidence="1" id="KW-1133">Transmembrane helix</keyword>
<dbReference type="Pfam" id="PF00361">
    <property type="entry name" value="Proton_antipo_M"/>
    <property type="match status" value="1"/>
</dbReference>
<sequence>MLILLLLAVPLVGVLRICTTIHLNDEASSGLPLLEAKQNKLKLIALQASLVTLLVSVVIFTLHNFSSNTYQFVQELHELSYFNLYLGVDGLSLYFVLLTTIIMPVSLLSNWTSISHNLKTYLVTILVLETLLLSVFLVLDILLFYIFFESILPPLFLLIGAFGSSNRVRASFYLFLYTLLGSLFLLLSIVALYSITGTTDYDALYKINLDYSTQVYLFIGVFIAFAVKTPTILLNSWLMGVFSNTIQGIEGGILLGLAHGFVSSGLFICAGGVLYDRSSTRLITYYRGIAQMMPIFSVLFFILCLGNCGVPLTLNFVGEFLSLYGAFEKIPLLGALASSSIVFSAAYTIYMFNRIAFAGSYSKFFTVSIPDLNKREFYILISLVIITVGLGIYPAAVLDGLHYSVSSLIYKES</sequence>
<keyword evidence="1" id="KW-0813">Transport</keyword>
<dbReference type="EMBL" id="KY321923">
    <property type="protein sequence ID" value="ATE47043.1"/>
    <property type="molecule type" value="Genomic_DNA"/>
</dbReference>